<proteinExistence type="predicted"/>
<accession>A0ABU2UXK0</accession>
<protein>
    <submittedName>
        <fullName evidence="1">Uncharacterized protein</fullName>
    </submittedName>
</protein>
<name>A0ABU2UXK0_9ACTN</name>
<evidence type="ECO:0000313" key="2">
    <source>
        <dbReference type="Proteomes" id="UP001180489"/>
    </source>
</evidence>
<keyword evidence="2" id="KW-1185">Reference proteome</keyword>
<gene>
    <name evidence="1" type="ORF">RM863_38460</name>
</gene>
<dbReference type="RefSeq" id="WP_311637981.1">
    <property type="nucleotide sequence ID" value="NZ_JAVRFF010000087.1"/>
</dbReference>
<sequence>MRPAIVESAHLQTRDLDHGLELGNRSIDILLRVQTSQAKDYVREFNTALASGRGEPAVRDFIHRARKEIGVAA</sequence>
<comment type="caution">
    <text evidence="1">The sequence shown here is derived from an EMBL/GenBank/DDBJ whole genome shotgun (WGS) entry which is preliminary data.</text>
</comment>
<reference evidence="1" key="1">
    <citation type="submission" date="2024-05" db="EMBL/GenBank/DDBJ databases">
        <title>30 novel species of actinomycetes from the DSMZ collection.</title>
        <authorList>
            <person name="Nouioui I."/>
        </authorList>
    </citation>
    <scope>NUCLEOTIDE SEQUENCE</scope>
    <source>
        <strain evidence="1">DSM 41014</strain>
    </source>
</reference>
<evidence type="ECO:0000313" key="1">
    <source>
        <dbReference type="EMBL" id="MDT0478016.1"/>
    </source>
</evidence>
<dbReference type="Proteomes" id="UP001180489">
    <property type="component" value="Unassembled WGS sequence"/>
</dbReference>
<dbReference type="EMBL" id="JAVRFF010000087">
    <property type="protein sequence ID" value="MDT0478016.1"/>
    <property type="molecule type" value="Genomic_DNA"/>
</dbReference>
<organism evidence="1 2">
    <name type="scientific">Streptomyces hintoniae</name>
    <dbReference type="NCBI Taxonomy" id="3075521"/>
    <lineage>
        <taxon>Bacteria</taxon>
        <taxon>Bacillati</taxon>
        <taxon>Actinomycetota</taxon>
        <taxon>Actinomycetes</taxon>
        <taxon>Kitasatosporales</taxon>
        <taxon>Streptomycetaceae</taxon>
        <taxon>Streptomyces</taxon>
    </lineage>
</organism>